<accession>A0ABQ0YIM6</accession>
<dbReference type="Proteomes" id="UP000325466">
    <property type="component" value="Unassembled WGS sequence"/>
</dbReference>
<evidence type="ECO:0000259" key="1">
    <source>
        <dbReference type="PROSITE" id="PS50943"/>
    </source>
</evidence>
<evidence type="ECO:0000313" key="2">
    <source>
        <dbReference type="EMBL" id="GES36353.1"/>
    </source>
</evidence>
<evidence type="ECO:0000313" key="3">
    <source>
        <dbReference type="Proteomes" id="UP000325466"/>
    </source>
</evidence>
<dbReference type="CDD" id="cd00093">
    <property type="entry name" value="HTH_XRE"/>
    <property type="match status" value="1"/>
</dbReference>
<dbReference type="Gene3D" id="1.10.260.40">
    <property type="entry name" value="lambda repressor-like DNA-binding domains"/>
    <property type="match status" value="1"/>
</dbReference>
<protein>
    <recommendedName>
        <fullName evidence="1">HTH cro/C1-type domain-containing protein</fullName>
    </recommendedName>
</protein>
<dbReference type="InterPro" id="IPR010982">
    <property type="entry name" value="Lambda_DNA-bd_dom_sf"/>
</dbReference>
<reference evidence="2 3" key="1">
    <citation type="journal article" date="2018" name="Biodegradation">
        <title>1,4-Dioxane degradation characteristics of Rhodococcus aetherivorans JCM 14343.</title>
        <authorList>
            <person name="Inoue D."/>
            <person name="Tsunoda T."/>
            <person name="Yamamoto N."/>
            <person name="Ike M."/>
            <person name="Sei K."/>
        </authorList>
    </citation>
    <scope>NUCLEOTIDE SEQUENCE [LARGE SCALE GENOMIC DNA]</scope>
    <source>
        <strain evidence="2 3">JCM 14343</strain>
    </source>
</reference>
<sequence length="72" mass="7923">MERLRRHLTHGALAKASGVSHHTILRLERGEGITDMVDLVCIGLVLEVQATDLLRRALAEARLAGYFTAEAE</sequence>
<feature type="domain" description="HTH cro/C1-type" evidence="1">
    <location>
        <begin position="3"/>
        <end position="53"/>
    </location>
</feature>
<organism evidence="2 3">
    <name type="scientific">Rhodococcus aetherivorans</name>
    <dbReference type="NCBI Taxonomy" id="191292"/>
    <lineage>
        <taxon>Bacteria</taxon>
        <taxon>Bacillati</taxon>
        <taxon>Actinomycetota</taxon>
        <taxon>Actinomycetes</taxon>
        <taxon>Mycobacteriales</taxon>
        <taxon>Nocardiaceae</taxon>
        <taxon>Rhodococcus</taxon>
    </lineage>
</organism>
<dbReference type="SUPFAM" id="SSF47413">
    <property type="entry name" value="lambda repressor-like DNA-binding domains"/>
    <property type="match status" value="1"/>
</dbReference>
<comment type="caution">
    <text evidence="2">The sequence shown here is derived from an EMBL/GenBank/DDBJ whole genome shotgun (WGS) entry which is preliminary data.</text>
</comment>
<gene>
    <name evidence="2" type="ORF">RAJCM14343_1604</name>
</gene>
<dbReference type="InterPro" id="IPR001387">
    <property type="entry name" value="Cro/C1-type_HTH"/>
</dbReference>
<proteinExistence type="predicted"/>
<name>A0ABQ0YIM6_9NOCA</name>
<dbReference type="PROSITE" id="PS50943">
    <property type="entry name" value="HTH_CROC1"/>
    <property type="match status" value="1"/>
</dbReference>
<dbReference type="EMBL" id="BLAH01000060">
    <property type="protein sequence ID" value="GES36353.1"/>
    <property type="molecule type" value="Genomic_DNA"/>
</dbReference>
<dbReference type="RefSeq" id="WP_043799578.1">
    <property type="nucleotide sequence ID" value="NZ_BAAAYP010000003.1"/>
</dbReference>
<keyword evidence="3" id="KW-1185">Reference proteome</keyword>